<feature type="region of interest" description="Disordered" evidence="8">
    <location>
        <begin position="859"/>
        <end position="884"/>
    </location>
</feature>
<keyword evidence="4" id="KW-0853">WD repeat</keyword>
<reference evidence="10 11" key="1">
    <citation type="submission" date="2019-10" db="EMBL/GenBank/DDBJ databases">
        <title>Assembly and Annotation for the nematode Trichostrongylus colubriformis.</title>
        <authorList>
            <person name="Martin J."/>
        </authorList>
    </citation>
    <scope>NUCLEOTIDE SEQUENCE [LARGE SCALE GENOMIC DNA]</scope>
    <source>
        <strain evidence="10">G859</strain>
        <tissue evidence="10">Whole worm</tissue>
    </source>
</reference>
<evidence type="ECO:0000256" key="1">
    <source>
        <dbReference type="ARBA" id="ARBA00004604"/>
    </source>
</evidence>
<proteinExistence type="predicted"/>
<name>A0AAN8ERR9_TRICO</name>
<dbReference type="GO" id="GO:0006364">
    <property type="term" value="P:rRNA processing"/>
    <property type="evidence" value="ECO:0007669"/>
    <property type="project" value="UniProtKB-KW"/>
</dbReference>
<feature type="domain" description="Glycolipid transfer protein" evidence="9">
    <location>
        <begin position="47"/>
        <end position="185"/>
    </location>
</feature>
<keyword evidence="11" id="KW-1185">Reference proteome</keyword>
<dbReference type="AlphaFoldDB" id="A0AAN8ERR9"/>
<dbReference type="GO" id="GO:0005737">
    <property type="term" value="C:cytoplasm"/>
    <property type="evidence" value="ECO:0007669"/>
    <property type="project" value="InterPro"/>
</dbReference>
<organism evidence="10 11">
    <name type="scientific">Trichostrongylus colubriformis</name>
    <name type="common">Black scour worm</name>
    <dbReference type="NCBI Taxonomy" id="6319"/>
    <lineage>
        <taxon>Eukaryota</taxon>
        <taxon>Metazoa</taxon>
        <taxon>Ecdysozoa</taxon>
        <taxon>Nematoda</taxon>
        <taxon>Chromadorea</taxon>
        <taxon>Rhabditida</taxon>
        <taxon>Rhabditina</taxon>
        <taxon>Rhabditomorpha</taxon>
        <taxon>Strongyloidea</taxon>
        <taxon>Trichostrongylidae</taxon>
        <taxon>Trichostrongylus</taxon>
    </lineage>
</organism>
<evidence type="ECO:0000259" key="9">
    <source>
        <dbReference type="Pfam" id="PF08718"/>
    </source>
</evidence>
<accession>A0AAN8ERR9</accession>
<dbReference type="GO" id="GO:0003723">
    <property type="term" value="F:RNA binding"/>
    <property type="evidence" value="ECO:0007669"/>
    <property type="project" value="InterPro"/>
</dbReference>
<dbReference type="InterPro" id="IPR036322">
    <property type="entry name" value="WD40_repeat_dom_sf"/>
</dbReference>
<dbReference type="GO" id="GO:0045943">
    <property type="term" value="P:positive regulation of transcription by RNA polymerase I"/>
    <property type="evidence" value="ECO:0007669"/>
    <property type="project" value="InterPro"/>
</dbReference>
<protein>
    <submittedName>
        <fullName evidence="10">Glycolipid transfer protein</fullName>
    </submittedName>
</protein>
<evidence type="ECO:0000313" key="10">
    <source>
        <dbReference type="EMBL" id="KAK5965580.1"/>
    </source>
</evidence>
<dbReference type="Pfam" id="PF08718">
    <property type="entry name" value="GLTP"/>
    <property type="match status" value="1"/>
</dbReference>
<gene>
    <name evidence="10" type="ORF">GCK32_004161</name>
</gene>
<dbReference type="GO" id="GO:2000234">
    <property type="term" value="P:positive regulation of rRNA processing"/>
    <property type="evidence" value="ECO:0007669"/>
    <property type="project" value="TreeGrafter"/>
</dbReference>
<dbReference type="Proteomes" id="UP001331761">
    <property type="component" value="Unassembled WGS sequence"/>
</dbReference>
<keyword evidence="3" id="KW-0698">rRNA processing</keyword>
<dbReference type="PANTHER" id="PTHR44215:SF1">
    <property type="entry name" value="WD REPEAT-CONTAINING PROTEIN 75"/>
    <property type="match status" value="1"/>
</dbReference>
<keyword evidence="6" id="KW-0804">Transcription</keyword>
<dbReference type="SUPFAM" id="SSF110004">
    <property type="entry name" value="Glycolipid transfer protein, GLTP"/>
    <property type="match status" value="1"/>
</dbReference>
<evidence type="ECO:0000256" key="4">
    <source>
        <dbReference type="ARBA" id="ARBA00022574"/>
    </source>
</evidence>
<dbReference type="InterPro" id="IPR053826">
    <property type="entry name" value="WDR75"/>
</dbReference>
<dbReference type="InterPro" id="IPR015943">
    <property type="entry name" value="WD40/YVTN_repeat-like_dom_sf"/>
</dbReference>
<sequence length="928" mass="102830">MKFGQFYIFSGMVEKDKNDSTDEDQKFRIDVVIKNLEASSEYLKEDIDLAHFIGAYEELNKFIGLLGKIFKFVQADVREKTNMLLDLREKNPESYRSVKSMITFENEQRHYPGSKALLGLHRALEFIASFIAALAESTNEDSVASICRKSYEETLSRFHNWMLRKAVSMASYTLPSRGQLITSIQGDLPEEDHLRTVLTTVVAKTQVVYSRVDTMLPSSDEWTTSCVHCLPVSCIAFDPTNTITATCTGSFCILYATSDGKRKATLEHRDDLVSVFFVEQHKLLTVTKDGNMTEWLSAGDTFIQTSSHKLANFPVKRAFYLREEERCVLVIDRGTNITVENVMQDKSLVQIAKLPAGLNYEQIAVSSSYVTYCSGKEVFVIPTDENPSFSASSYLCKTHIDGFGDRNAANVFVRITALGDTIAATLAIGRVYVWSHVLQKGIQDTAFSVHWHKVAPSIALTQFGGLLSGGAETVLCKFTLSGAGRPSMLPHLAAPIRDLAISEDASHLAVVLEDNSVHVVLTPSMTVLSSLQTVITCDRSLNTIFCSDPLSPGMVVMNGKPGSLQWIDCEESCTRQQVSFSLENVADGDMSFSGITSTFPDVERVFFSDLVVVTLERIINFEEDHKRLRFWKRNKGNEMTVRVLDSFMVPRDTVAISGPRDSRTDNIILSVMSSGKVDVWIPHDEGARFKLDPTRHLDRRYAFHAGSKVHSGMWASAHPEGEKDTDAVIVWDTSDMSEVEALRTDGRVSAVEFDGKGHLICATDKSVRCWRHVVKRFEFLWVVEQSLQVHVSPLGAFAWSANSVIEFDAETAALRSSFSLEVPVTDLVVTTHRDSSVLVVAKTEKGLFHAHSKAYVKKSEETSGATGKTPFAQLAPVEPSQKDSGAALRPFVKGAALRLLDGPCHALPPISHIAPLFISQCLAPPLQD</sequence>
<dbReference type="SUPFAM" id="SSF50978">
    <property type="entry name" value="WD40 repeat-like"/>
    <property type="match status" value="1"/>
</dbReference>
<evidence type="ECO:0000256" key="2">
    <source>
        <dbReference type="ARBA" id="ARBA00022517"/>
    </source>
</evidence>
<evidence type="ECO:0000256" key="6">
    <source>
        <dbReference type="ARBA" id="ARBA00023163"/>
    </source>
</evidence>
<dbReference type="EMBL" id="WIXE01024449">
    <property type="protein sequence ID" value="KAK5965580.1"/>
    <property type="molecule type" value="Genomic_DNA"/>
</dbReference>
<dbReference type="SMART" id="SM00320">
    <property type="entry name" value="WD40"/>
    <property type="match status" value="4"/>
</dbReference>
<dbReference type="InterPro" id="IPR036497">
    <property type="entry name" value="GLTP_sf"/>
</dbReference>
<evidence type="ECO:0000313" key="11">
    <source>
        <dbReference type="Proteomes" id="UP001331761"/>
    </source>
</evidence>
<dbReference type="InterPro" id="IPR001680">
    <property type="entry name" value="WD40_rpt"/>
</dbReference>
<dbReference type="GO" id="GO:0120013">
    <property type="term" value="F:lipid transfer activity"/>
    <property type="evidence" value="ECO:0007669"/>
    <property type="project" value="InterPro"/>
</dbReference>
<evidence type="ECO:0000256" key="5">
    <source>
        <dbReference type="ARBA" id="ARBA00022737"/>
    </source>
</evidence>
<dbReference type="PANTHER" id="PTHR44215">
    <property type="entry name" value="WD REPEAT-CONTAINING PROTEIN 75"/>
    <property type="match status" value="1"/>
</dbReference>
<evidence type="ECO:0000256" key="7">
    <source>
        <dbReference type="ARBA" id="ARBA00023242"/>
    </source>
</evidence>
<evidence type="ECO:0000256" key="8">
    <source>
        <dbReference type="SAM" id="MobiDB-lite"/>
    </source>
</evidence>
<keyword evidence="7" id="KW-0539">Nucleus</keyword>
<comment type="subcellular location">
    <subcellularLocation>
        <location evidence="1">Nucleus</location>
        <location evidence="1">Nucleolus</location>
    </subcellularLocation>
</comment>
<dbReference type="GO" id="GO:0032040">
    <property type="term" value="C:small-subunit processome"/>
    <property type="evidence" value="ECO:0007669"/>
    <property type="project" value="InterPro"/>
</dbReference>
<dbReference type="Gene3D" id="1.10.3520.10">
    <property type="entry name" value="Glycolipid transfer protein"/>
    <property type="match status" value="1"/>
</dbReference>
<keyword evidence="5" id="KW-0677">Repeat</keyword>
<dbReference type="Gene3D" id="2.130.10.10">
    <property type="entry name" value="YVTN repeat-like/Quinoprotein amine dehydrogenase"/>
    <property type="match status" value="2"/>
</dbReference>
<comment type="caution">
    <text evidence="10">The sequence shown here is derived from an EMBL/GenBank/DDBJ whole genome shotgun (WGS) entry which is preliminary data.</text>
</comment>
<keyword evidence="2" id="KW-0690">Ribosome biogenesis</keyword>
<evidence type="ECO:0000256" key="3">
    <source>
        <dbReference type="ARBA" id="ARBA00022552"/>
    </source>
</evidence>
<dbReference type="InterPro" id="IPR014830">
    <property type="entry name" value="Glycolipid_transfer_prot_dom"/>
</dbReference>